<evidence type="ECO:0000256" key="1">
    <source>
        <dbReference type="ARBA" id="ARBA00022450"/>
    </source>
</evidence>
<dbReference type="PANTHER" id="PTHR43439:SF2">
    <property type="entry name" value="ENZYME, PUTATIVE (JCVI)-RELATED"/>
    <property type="match status" value="1"/>
</dbReference>
<keyword evidence="1" id="KW-0596">Phosphopantetheine</keyword>
<organism evidence="3 4">
    <name type="scientific">Neocucurbitaria cava</name>
    <dbReference type="NCBI Taxonomy" id="798079"/>
    <lineage>
        <taxon>Eukaryota</taxon>
        <taxon>Fungi</taxon>
        <taxon>Dikarya</taxon>
        <taxon>Ascomycota</taxon>
        <taxon>Pezizomycotina</taxon>
        <taxon>Dothideomycetes</taxon>
        <taxon>Pleosporomycetidae</taxon>
        <taxon>Pleosporales</taxon>
        <taxon>Pleosporineae</taxon>
        <taxon>Cucurbitariaceae</taxon>
        <taxon>Neocucurbitaria</taxon>
    </lineage>
</organism>
<dbReference type="SUPFAM" id="SSF56801">
    <property type="entry name" value="Acetyl-CoA synthetase-like"/>
    <property type="match status" value="1"/>
</dbReference>
<dbReference type="EMBL" id="JAPEUY010000001">
    <property type="protein sequence ID" value="KAJ4377182.1"/>
    <property type="molecule type" value="Genomic_DNA"/>
</dbReference>
<dbReference type="PANTHER" id="PTHR43439">
    <property type="entry name" value="PHENYLACETATE-COENZYME A LIGASE"/>
    <property type="match status" value="1"/>
</dbReference>
<dbReference type="Proteomes" id="UP001140560">
    <property type="component" value="Unassembled WGS sequence"/>
</dbReference>
<dbReference type="InterPro" id="IPR051414">
    <property type="entry name" value="Adenylate-forming_Reductase"/>
</dbReference>
<reference evidence="3" key="1">
    <citation type="submission" date="2022-10" db="EMBL/GenBank/DDBJ databases">
        <title>Tapping the CABI collections for fungal endophytes: first genome assemblies for Collariella, Neodidymelliopsis, Ascochyta clinopodiicola, Didymella pomorum, Didymosphaeria variabile, Neocosmospora piperis and Neocucurbitaria cava.</title>
        <authorList>
            <person name="Hill R."/>
        </authorList>
    </citation>
    <scope>NUCLEOTIDE SEQUENCE</scope>
    <source>
        <strain evidence="3">IMI 356814</strain>
    </source>
</reference>
<accession>A0A9W9CRL0</accession>
<evidence type="ECO:0000256" key="2">
    <source>
        <dbReference type="ARBA" id="ARBA00022553"/>
    </source>
</evidence>
<dbReference type="Gene3D" id="3.40.50.12780">
    <property type="entry name" value="N-terminal domain of ligase-like"/>
    <property type="match status" value="1"/>
</dbReference>
<gene>
    <name evidence="3" type="ORF">N0V83_000005</name>
</gene>
<protein>
    <submittedName>
        <fullName evidence="3">Uncharacterized protein</fullName>
    </submittedName>
</protein>
<proteinExistence type="predicted"/>
<sequence length="320" mass="36255">MSGILLWPVLNDSPTILPPSDSIGLPPDVFKKIMALTPAEGIKCPPHTIHQLWEDAESKKLLKSLEFITYLGAALDQAIGDELCQHVRLSPLIGSTETGDQMSICPLDRKLWYTHSFVPENGSEMVAVEGTNGLHELILNLRKDASTKQFQSSCWNPAFKGLKRVETKELYTPITDRDGETRWIFTARKDEMTKLNWLAKFHAHDIESRILRHPDLQSVLVGGEGRPVPFIIVEAKQSALNGRSEEQLLDSVYESVVVDTNKTDTAEIRIPRETLILAKTEKPFKRNQKEVVLRREVEKDYAHEIEAAYRKFVERKSSTV</sequence>
<keyword evidence="2" id="KW-0597">Phosphoprotein</keyword>
<dbReference type="AlphaFoldDB" id="A0A9W9CRL0"/>
<name>A0A9W9CRL0_9PLEO</name>
<evidence type="ECO:0000313" key="4">
    <source>
        <dbReference type="Proteomes" id="UP001140560"/>
    </source>
</evidence>
<dbReference type="InterPro" id="IPR042099">
    <property type="entry name" value="ANL_N_sf"/>
</dbReference>
<dbReference type="OrthoDB" id="429813at2759"/>
<keyword evidence="4" id="KW-1185">Reference proteome</keyword>
<dbReference type="Pfam" id="PF23562">
    <property type="entry name" value="AMP-binding_C_3"/>
    <property type="match status" value="1"/>
</dbReference>
<evidence type="ECO:0000313" key="3">
    <source>
        <dbReference type="EMBL" id="KAJ4377182.1"/>
    </source>
</evidence>
<comment type="caution">
    <text evidence="3">The sequence shown here is derived from an EMBL/GenBank/DDBJ whole genome shotgun (WGS) entry which is preliminary data.</text>
</comment>